<evidence type="ECO:0000313" key="2">
    <source>
        <dbReference type="EnsemblPlants" id="OMERI02G06320.1"/>
    </source>
</evidence>
<sequence>MDIAARLSAIPQEIADIENTKLELEQMLGVLGEPLFLAFVDPAVIIQDDIVLVQNQIRILENRKKALLEEQQSLIVMAAHHGSKEEEVFLAGVNPFLASHMVEYTIKPLMRNKKLYQYRKQVNRWSRHLGCGDLSRLSEYLMGIVIFVPVAVLAWFPFVSEFQTRLLFNQAFSRGLQSC</sequence>
<dbReference type="EnsemblPlants" id="OMERI02G06320.1">
    <property type="protein sequence ID" value="OMERI02G06320.1"/>
    <property type="gene ID" value="OMERI02G06320"/>
</dbReference>
<keyword evidence="1" id="KW-1133">Transmembrane helix</keyword>
<reference evidence="2" key="1">
    <citation type="submission" date="2015-04" db="UniProtKB">
        <authorList>
            <consortium name="EnsemblPlants"/>
        </authorList>
    </citation>
    <scope>IDENTIFICATION</scope>
</reference>
<evidence type="ECO:0000256" key="1">
    <source>
        <dbReference type="SAM" id="Phobius"/>
    </source>
</evidence>
<keyword evidence="1" id="KW-0812">Transmembrane</keyword>
<dbReference type="AlphaFoldDB" id="A0A0E0CGE5"/>
<organism evidence="2">
    <name type="scientific">Oryza meridionalis</name>
    <dbReference type="NCBI Taxonomy" id="40149"/>
    <lineage>
        <taxon>Eukaryota</taxon>
        <taxon>Viridiplantae</taxon>
        <taxon>Streptophyta</taxon>
        <taxon>Embryophyta</taxon>
        <taxon>Tracheophyta</taxon>
        <taxon>Spermatophyta</taxon>
        <taxon>Magnoliopsida</taxon>
        <taxon>Liliopsida</taxon>
        <taxon>Poales</taxon>
        <taxon>Poaceae</taxon>
        <taxon>BOP clade</taxon>
        <taxon>Oryzoideae</taxon>
        <taxon>Oryzeae</taxon>
        <taxon>Oryzinae</taxon>
        <taxon>Oryza</taxon>
    </lineage>
</organism>
<accession>A0A0E0CGE5</accession>
<dbReference type="Gramene" id="OMERI02G06320.1">
    <property type="protein sequence ID" value="OMERI02G06320.1"/>
    <property type="gene ID" value="OMERI02G06320"/>
</dbReference>
<dbReference type="HOGENOM" id="CLU_1557757_0_0_1"/>
<dbReference type="PANTHER" id="PTHR36344">
    <property type="entry name" value="RX N-TERMINAL DOMAIN-CONTAINING PROTEIN"/>
    <property type="match status" value="1"/>
</dbReference>
<reference evidence="2" key="2">
    <citation type="submission" date="2018-05" db="EMBL/GenBank/DDBJ databases">
        <title>OmerRS3 (Oryza meridionalis Reference Sequence Version 3).</title>
        <authorList>
            <person name="Zhang J."/>
            <person name="Kudrna D."/>
            <person name="Lee S."/>
            <person name="Talag J."/>
            <person name="Welchert J."/>
            <person name="Wing R.A."/>
        </authorList>
    </citation>
    <scope>NUCLEOTIDE SEQUENCE [LARGE SCALE GENOMIC DNA]</scope>
    <source>
        <strain evidence="2">cv. OR44</strain>
    </source>
</reference>
<dbReference type="PANTHER" id="PTHR36344:SF1">
    <property type="entry name" value="RX N-TERMINAL DOMAIN-CONTAINING PROTEIN"/>
    <property type="match status" value="1"/>
</dbReference>
<keyword evidence="1" id="KW-0472">Membrane</keyword>
<dbReference type="Proteomes" id="UP000008021">
    <property type="component" value="Chromosome 2"/>
</dbReference>
<protein>
    <submittedName>
        <fullName evidence="2">Uncharacterized protein</fullName>
    </submittedName>
</protein>
<proteinExistence type="predicted"/>
<keyword evidence="3" id="KW-1185">Reference proteome</keyword>
<name>A0A0E0CGE5_9ORYZ</name>
<evidence type="ECO:0000313" key="3">
    <source>
        <dbReference type="Proteomes" id="UP000008021"/>
    </source>
</evidence>
<feature type="transmembrane region" description="Helical" evidence="1">
    <location>
        <begin position="137"/>
        <end position="158"/>
    </location>
</feature>
<dbReference type="STRING" id="40149.A0A0E0CGE5"/>